<dbReference type="Gene3D" id="2.60.40.1120">
    <property type="entry name" value="Carboxypeptidase-like, regulatory domain"/>
    <property type="match status" value="1"/>
</dbReference>
<dbReference type="Pfam" id="PF14905">
    <property type="entry name" value="OMP_b-brl_3"/>
    <property type="match status" value="1"/>
</dbReference>
<organism evidence="3 4">
    <name type="scientific">Pedobacter terrae</name>
    <dbReference type="NCBI Taxonomy" id="405671"/>
    <lineage>
        <taxon>Bacteria</taxon>
        <taxon>Pseudomonadati</taxon>
        <taxon>Bacteroidota</taxon>
        <taxon>Sphingobacteriia</taxon>
        <taxon>Sphingobacteriales</taxon>
        <taxon>Sphingobacteriaceae</taxon>
        <taxon>Pedobacter</taxon>
    </lineage>
</organism>
<keyword evidence="3" id="KW-0121">Carboxypeptidase</keyword>
<evidence type="ECO:0000313" key="4">
    <source>
        <dbReference type="Proteomes" id="UP000199643"/>
    </source>
</evidence>
<accession>A0A1G8CJU3</accession>
<keyword evidence="3" id="KW-0378">Hydrolase</keyword>
<evidence type="ECO:0000313" key="3">
    <source>
        <dbReference type="EMBL" id="SDH45726.1"/>
    </source>
</evidence>
<sequence length="906" mass="103335">MINYLLLNLKKTLLFIFLFLNAVAYSQNSNRTIQGKVQDMSSEVALVNTSVVLLNSNSFIISDTRTSIDGTFKFKKVDTGNYVLLFTRHGYVDFSKKINIGNYSKNILDQDIIKLYKKEILLNEIVIRAKVSAIKIIGDTIQYQADSIKLAPNASVEDLLRQLPNIQIDEKGKIMAHGKEVRKVLVDGEEFFGNDPLLTTRNLRADMIDKVQLYDKKSDAAVFTGIDDGVKDKTINLKLKESKKHGYFGRATAGAGNKDFYNLQGMVNLFQTKRRISAYITSGNIGQSGLAKEDNERIGNDDEGSGNYDGKGIPRITSAGVHYDDKWNNDKTSINANGKITISDVNKVSSTITNYILPGQEQQINTFSTNDNNEINNKYNFNYKTNFSNNSIIRVFADINYLKRKSTDNLFSSTENANELVLNSLETKSSENQFKNLNFNLEWQKRFKKVGRTLSAYLNTNFQKINTNGSARFENSFFNLSGGIDSVSNLQLIKSFITNNRTTSLNTIYTEAISKNINVSFSHNLVSNESDDDRRSFDDIQLQAQNSRFSAHLLNSYLINKGGLNLSYGGQKLSVNISGSYGHQNLQIEDDNLFSKLKKDYILFEPRLKINFKFTDYRFLELSYFGNRNSPTYNQLLPSRSNNSLTSVFLPNSFLRSSHSDGFNLNLVRFDVSTESSWNIAASFEQVSDPITLTSVTSPSGIFTYQYKNLFDKRNQTISISVLQSLKIRALDGRFSSGFAYFRNNIFNETNSTVNKLALNNYNFSFSFNKAKEKKYQFDLNTLLAYNTNNFSLNQVDNNDYFSISTKFDIDVYIRSIKVHSDFNYQWLQKTSLTNRSFNRVIWNSWIGKYFFKGQPLLFKVACNDILNQNVGLSRVATSNYFTQNTFNTLQRFFLFSAVWNFNKFN</sequence>
<dbReference type="GO" id="GO:0004180">
    <property type="term" value="F:carboxypeptidase activity"/>
    <property type="evidence" value="ECO:0007669"/>
    <property type="project" value="UniProtKB-KW"/>
</dbReference>
<dbReference type="SUPFAM" id="SSF56935">
    <property type="entry name" value="Porins"/>
    <property type="match status" value="1"/>
</dbReference>
<feature type="domain" description="Outer membrane protein beta-barrel" evidence="2">
    <location>
        <begin position="445"/>
        <end position="756"/>
    </location>
</feature>
<evidence type="ECO:0000259" key="2">
    <source>
        <dbReference type="Pfam" id="PF14905"/>
    </source>
</evidence>
<dbReference type="AlphaFoldDB" id="A0A1G8CJU3"/>
<dbReference type="Proteomes" id="UP000199643">
    <property type="component" value="Unassembled WGS sequence"/>
</dbReference>
<dbReference type="STRING" id="405671.SAMN05421827_12524"/>
<dbReference type="RefSeq" id="WP_090503764.1">
    <property type="nucleotide sequence ID" value="NZ_FNCH01000025.1"/>
</dbReference>
<dbReference type="OrthoDB" id="1086219at2"/>
<keyword evidence="4" id="KW-1185">Reference proteome</keyword>
<gene>
    <name evidence="3" type="ORF">SAMN05421827_12524</name>
</gene>
<name>A0A1G8CJU3_9SPHI</name>
<evidence type="ECO:0000256" key="1">
    <source>
        <dbReference type="SAM" id="MobiDB-lite"/>
    </source>
</evidence>
<feature type="region of interest" description="Disordered" evidence="1">
    <location>
        <begin position="290"/>
        <end position="311"/>
    </location>
</feature>
<dbReference type="SUPFAM" id="SSF49478">
    <property type="entry name" value="Cna protein B-type domain"/>
    <property type="match status" value="1"/>
</dbReference>
<proteinExistence type="predicted"/>
<reference evidence="4" key="1">
    <citation type="submission" date="2016-10" db="EMBL/GenBank/DDBJ databases">
        <authorList>
            <person name="Varghese N."/>
            <person name="Submissions S."/>
        </authorList>
    </citation>
    <scope>NUCLEOTIDE SEQUENCE [LARGE SCALE GENOMIC DNA]</scope>
    <source>
        <strain evidence="4">DSM 17933</strain>
    </source>
</reference>
<dbReference type="EMBL" id="FNCH01000025">
    <property type="protein sequence ID" value="SDH45726.1"/>
    <property type="molecule type" value="Genomic_DNA"/>
</dbReference>
<keyword evidence="3" id="KW-0645">Protease</keyword>
<dbReference type="InterPro" id="IPR041700">
    <property type="entry name" value="OMP_b-brl_3"/>
</dbReference>
<feature type="compositionally biased region" description="Basic and acidic residues" evidence="1">
    <location>
        <begin position="291"/>
        <end position="300"/>
    </location>
</feature>
<protein>
    <submittedName>
        <fullName evidence="3">Carboxypeptidase regulatory-like domain-containing protein</fullName>
    </submittedName>
</protein>